<keyword evidence="5" id="KW-1185">Reference proteome</keyword>
<evidence type="ECO:0000313" key="5">
    <source>
        <dbReference type="Proteomes" id="UP000305654"/>
    </source>
</evidence>
<dbReference type="InterPro" id="IPR001789">
    <property type="entry name" value="Sig_transdc_resp-reg_receiver"/>
</dbReference>
<feature type="domain" description="Response regulatory" evidence="3">
    <location>
        <begin position="2"/>
        <end position="118"/>
    </location>
</feature>
<organism evidence="4 5">
    <name type="scientific">Lichenicoccus roseus</name>
    <dbReference type="NCBI Taxonomy" id="2683649"/>
    <lineage>
        <taxon>Bacteria</taxon>
        <taxon>Pseudomonadati</taxon>
        <taxon>Pseudomonadota</taxon>
        <taxon>Alphaproteobacteria</taxon>
        <taxon>Acetobacterales</taxon>
        <taxon>Acetobacteraceae</taxon>
        <taxon>Lichenicoccus</taxon>
    </lineage>
</organism>
<dbReference type="AlphaFoldDB" id="A0A5R9J8Z1"/>
<feature type="modified residue" description="4-aspartylphosphate" evidence="2">
    <location>
        <position position="53"/>
    </location>
</feature>
<dbReference type="RefSeq" id="WP_138325344.1">
    <property type="nucleotide sequence ID" value="NZ_VCDI01000002.1"/>
</dbReference>
<dbReference type="GO" id="GO:0000160">
    <property type="term" value="P:phosphorelay signal transduction system"/>
    <property type="evidence" value="ECO:0007669"/>
    <property type="project" value="InterPro"/>
</dbReference>
<dbReference type="EMBL" id="VCDI01000002">
    <property type="protein sequence ID" value="TLU73263.1"/>
    <property type="molecule type" value="Genomic_DNA"/>
</dbReference>
<dbReference type="Gene3D" id="3.40.50.2300">
    <property type="match status" value="1"/>
</dbReference>
<protein>
    <submittedName>
        <fullName evidence="4">Response regulator</fullName>
    </submittedName>
</protein>
<dbReference type="InterPro" id="IPR050595">
    <property type="entry name" value="Bact_response_regulator"/>
</dbReference>
<name>A0A5R9J8Z1_9PROT</name>
<keyword evidence="1 2" id="KW-0597">Phosphoprotein</keyword>
<gene>
    <name evidence="4" type="ORF">FE263_07580</name>
</gene>
<dbReference type="OrthoDB" id="8019678at2"/>
<reference evidence="4 5" key="1">
    <citation type="submission" date="2019-05" db="EMBL/GenBank/DDBJ databases">
        <authorList>
            <person name="Pankratov T."/>
            <person name="Grouzdev D."/>
        </authorList>
    </citation>
    <scope>NUCLEOTIDE SEQUENCE [LARGE SCALE GENOMIC DNA]</scope>
    <source>
        <strain evidence="4 5">KEBCLARHB70R</strain>
    </source>
</reference>
<dbReference type="SMART" id="SM00448">
    <property type="entry name" value="REC"/>
    <property type="match status" value="1"/>
</dbReference>
<dbReference type="Proteomes" id="UP000305654">
    <property type="component" value="Unassembled WGS sequence"/>
</dbReference>
<dbReference type="PANTHER" id="PTHR44591:SF21">
    <property type="entry name" value="TWO-COMPONENT RESPONSE REGULATOR"/>
    <property type="match status" value="1"/>
</dbReference>
<comment type="caution">
    <text evidence="4">The sequence shown here is derived from an EMBL/GenBank/DDBJ whole genome shotgun (WGS) entry which is preliminary data.</text>
</comment>
<proteinExistence type="predicted"/>
<evidence type="ECO:0000256" key="1">
    <source>
        <dbReference type="ARBA" id="ARBA00022553"/>
    </source>
</evidence>
<sequence length="126" mass="14186">MCILLVEDEAMIREIMAESLQDAGFEVMQAEDGERAADLIRHPPLVFSALVTDFHMPGTIDGAGVAECMRRCWPTAPVVIASGRPEVFRPHWQSQHGYGLLRKPYLPHQLVEMMRRLLPLPPRATP</sequence>
<dbReference type="PANTHER" id="PTHR44591">
    <property type="entry name" value="STRESS RESPONSE REGULATOR PROTEIN 1"/>
    <property type="match status" value="1"/>
</dbReference>
<dbReference type="SUPFAM" id="SSF52172">
    <property type="entry name" value="CheY-like"/>
    <property type="match status" value="1"/>
</dbReference>
<accession>A0A5R9J8Z1</accession>
<dbReference type="InterPro" id="IPR011006">
    <property type="entry name" value="CheY-like_superfamily"/>
</dbReference>
<dbReference type="PROSITE" id="PS50110">
    <property type="entry name" value="RESPONSE_REGULATORY"/>
    <property type="match status" value="1"/>
</dbReference>
<evidence type="ECO:0000256" key="2">
    <source>
        <dbReference type="PROSITE-ProRule" id="PRU00169"/>
    </source>
</evidence>
<dbReference type="Pfam" id="PF00072">
    <property type="entry name" value="Response_reg"/>
    <property type="match status" value="1"/>
</dbReference>
<evidence type="ECO:0000313" key="4">
    <source>
        <dbReference type="EMBL" id="TLU73263.1"/>
    </source>
</evidence>
<evidence type="ECO:0000259" key="3">
    <source>
        <dbReference type="PROSITE" id="PS50110"/>
    </source>
</evidence>